<reference evidence="1 2" key="1">
    <citation type="submission" date="2017-11" db="EMBL/GenBank/DDBJ databases">
        <title>Complete genome sequence of Streptomyces lavendulae subsp. lavendulae CCM 3239 (formerly 'Streptomyces aureofaciens CCM 3239'), the producer of the angucycline-type antibiotic auricin.</title>
        <authorList>
            <person name="Busche T."/>
            <person name="Novakova R."/>
            <person name="Al'Dilaimi A."/>
            <person name="Homerova D."/>
            <person name="Feckova L."/>
            <person name="Rezuchova B."/>
            <person name="Mingyar E."/>
            <person name="Csolleiova D."/>
            <person name="Bekeova C."/>
            <person name="Winkler A."/>
            <person name="Sevcikova B."/>
            <person name="Kalinowski J."/>
            <person name="Kormanec J."/>
            <person name="Ruckert C."/>
        </authorList>
    </citation>
    <scope>NUCLEOTIDE SEQUENCE [LARGE SCALE GENOMIC DNA]</scope>
    <source>
        <strain evidence="1 2">CCM 3239</strain>
    </source>
</reference>
<dbReference type="EMBL" id="CP024985">
    <property type="protein sequence ID" value="ATZ23492.1"/>
    <property type="molecule type" value="Genomic_DNA"/>
</dbReference>
<gene>
    <name evidence="1" type="ORF">SLAV_07965</name>
</gene>
<sequence>MWQHPAVIITPRDSEADGTAALLLAAARNNAEWVAAVCRDGAFRGSVWSSARRTPPLYPDAVSLTPRASAADVVAGIDTGSPGCSVKDSFAVLDLAPAGFEVLFEARWIHRPAGPPGPAAPEASGAVRWSGVRTAAELAAWEAAWGGGAGTGLFHTELLARDLVFLAGRSGGRIVAGAVASAGGGVVGVSNLFTADGPESDPAGAVDAAWAAVLGAVAARWPGLPVVGYEHGEDLDAAVRAGFTPIGPLRVWLHTA</sequence>
<evidence type="ECO:0000313" key="1">
    <source>
        <dbReference type="EMBL" id="ATZ23492.1"/>
    </source>
</evidence>
<name>A0A2K8P9R9_STRLA</name>
<evidence type="ECO:0000313" key="2">
    <source>
        <dbReference type="Proteomes" id="UP000231791"/>
    </source>
</evidence>
<protein>
    <submittedName>
        <fullName evidence="1">Uncharacterized protein</fullName>
    </submittedName>
</protein>
<dbReference type="KEGG" id="slx:SLAV_07965"/>
<keyword evidence="2" id="KW-1185">Reference proteome</keyword>
<dbReference type="Proteomes" id="UP000231791">
    <property type="component" value="Chromosome"/>
</dbReference>
<dbReference type="AlphaFoldDB" id="A0A2K8P9R9"/>
<organism evidence="1 2">
    <name type="scientific">Streptomyces lavendulae subsp. lavendulae</name>
    <dbReference type="NCBI Taxonomy" id="58340"/>
    <lineage>
        <taxon>Bacteria</taxon>
        <taxon>Bacillati</taxon>
        <taxon>Actinomycetota</taxon>
        <taxon>Actinomycetes</taxon>
        <taxon>Kitasatosporales</taxon>
        <taxon>Streptomycetaceae</taxon>
        <taxon>Streptomyces</taxon>
    </lineage>
</organism>
<proteinExistence type="predicted"/>
<accession>A0A2K8P9R9</accession>